<dbReference type="EMBL" id="CP015136">
    <property type="protein sequence ID" value="AMY12005.1"/>
    <property type="molecule type" value="Genomic_DNA"/>
</dbReference>
<feature type="signal peptide" evidence="1">
    <location>
        <begin position="1"/>
        <end position="27"/>
    </location>
</feature>
<keyword evidence="2" id="KW-0946">Virion</keyword>
<proteinExistence type="predicted"/>
<dbReference type="InterPro" id="IPR014867">
    <property type="entry name" value="Spore_coat_CotH_CotH2/3/7"/>
</dbReference>
<feature type="chain" id="PRO_5007511932" evidence="1">
    <location>
        <begin position="28"/>
        <end position="406"/>
    </location>
</feature>
<evidence type="ECO:0000256" key="1">
    <source>
        <dbReference type="SAM" id="SignalP"/>
    </source>
</evidence>
<dbReference type="STRING" id="1855912.LuPra_05277"/>
<accession>A0A143PTM9</accession>
<name>A0A143PTM9_LUTPR</name>
<keyword evidence="1" id="KW-0732">Signal</keyword>
<dbReference type="KEGG" id="abac:LuPra_05277"/>
<dbReference type="AlphaFoldDB" id="A0A143PTM9"/>
<organism evidence="2 3">
    <name type="scientific">Luteitalea pratensis</name>
    <dbReference type="NCBI Taxonomy" id="1855912"/>
    <lineage>
        <taxon>Bacteria</taxon>
        <taxon>Pseudomonadati</taxon>
        <taxon>Acidobacteriota</taxon>
        <taxon>Vicinamibacteria</taxon>
        <taxon>Vicinamibacterales</taxon>
        <taxon>Vicinamibacteraceae</taxon>
        <taxon>Luteitalea</taxon>
    </lineage>
</organism>
<dbReference type="Pfam" id="PF08757">
    <property type="entry name" value="CotH"/>
    <property type="match status" value="1"/>
</dbReference>
<reference evidence="2 3" key="1">
    <citation type="journal article" date="2016" name="Genome Announc.">
        <title>First Complete Genome Sequence of a Subdivision 6 Acidobacterium Strain.</title>
        <authorList>
            <person name="Huang S."/>
            <person name="Vieira S."/>
            <person name="Bunk B."/>
            <person name="Riedel T."/>
            <person name="Sproer C."/>
            <person name="Overmann J."/>
        </authorList>
    </citation>
    <scope>NUCLEOTIDE SEQUENCE [LARGE SCALE GENOMIC DNA]</scope>
    <source>
        <strain evidence="3">DSM 100886 HEG_-6_39</strain>
    </source>
</reference>
<dbReference type="Proteomes" id="UP000076079">
    <property type="component" value="Chromosome"/>
</dbReference>
<reference evidence="3" key="2">
    <citation type="submission" date="2016-04" db="EMBL/GenBank/DDBJ databases">
        <title>First Complete Genome Sequence of a Subdivision 6 Acidobacterium.</title>
        <authorList>
            <person name="Huang S."/>
            <person name="Vieira S."/>
            <person name="Bunk B."/>
            <person name="Riedel T."/>
            <person name="Sproeer C."/>
            <person name="Overmann J."/>
        </authorList>
    </citation>
    <scope>NUCLEOTIDE SEQUENCE [LARGE SCALE GENOMIC DNA]</scope>
    <source>
        <strain evidence="3">DSM 100886 HEG_-6_39</strain>
    </source>
</reference>
<evidence type="ECO:0000313" key="3">
    <source>
        <dbReference type="Proteomes" id="UP000076079"/>
    </source>
</evidence>
<keyword evidence="2" id="KW-0167">Capsid protein</keyword>
<protein>
    <submittedName>
        <fullName evidence="2">Inner spore coat protein H</fullName>
    </submittedName>
</protein>
<gene>
    <name evidence="2" type="primary">cotH_2</name>
    <name evidence="2" type="ORF">LuPra_05277</name>
</gene>
<sequence precursor="true">MRLCHLCRFSAMAVLVLVFGTATGASGADEPTSAAVFDDTTVHEIRLAMHSGDWSQLQAHYLENTFYPADVTWNGYTVRNAGVRSRGSGSRDARKPGLRITFDEYVDDQTFAGLKGLVLDNFRQDPGMMKEALSMALFARMGLAAPRVSHARVYVNDDYLGLFAVIEPIDKRFLRRTLGEDGGYLYEFEWAGAYHFEWLGDDPLRYAEMFDSETRENETPAQRFSTLVQMITATTRESTSSWERTMGRYFDFERLFAYLAVENFLSDHDGLTGDWGINNFYLYRFAASDRFQFLPWDKDVNFREIDRDVNESLDANFLFATAMEFRDLRDAYIQALRKCAAIATQADASGQGWLEREVGRHANQIRGAAHTDEKKAWSNERFEQEVAWMSSFARQRSGQVERQVGR</sequence>
<dbReference type="PANTHER" id="PTHR40050">
    <property type="entry name" value="INNER SPORE COAT PROTEIN H"/>
    <property type="match status" value="1"/>
</dbReference>
<keyword evidence="3" id="KW-1185">Reference proteome</keyword>
<dbReference type="PANTHER" id="PTHR40050:SF1">
    <property type="entry name" value="INNER SPORE COAT PROTEIN H"/>
    <property type="match status" value="1"/>
</dbReference>
<evidence type="ECO:0000313" key="2">
    <source>
        <dbReference type="EMBL" id="AMY12005.1"/>
    </source>
</evidence>